<dbReference type="SUPFAM" id="SSF64356">
    <property type="entry name" value="SNARE-like"/>
    <property type="match status" value="1"/>
</dbReference>
<dbReference type="SMART" id="SM00382">
    <property type="entry name" value="AAA"/>
    <property type="match status" value="1"/>
</dbReference>
<evidence type="ECO:0000256" key="3">
    <source>
        <dbReference type="ARBA" id="ARBA00022741"/>
    </source>
</evidence>
<organism evidence="10 11">
    <name type="scientific">Xylocopa violacea</name>
    <name type="common">Violet carpenter bee</name>
    <name type="synonym">Apis violacea</name>
    <dbReference type="NCBI Taxonomy" id="135666"/>
    <lineage>
        <taxon>Eukaryota</taxon>
        <taxon>Metazoa</taxon>
        <taxon>Ecdysozoa</taxon>
        <taxon>Arthropoda</taxon>
        <taxon>Hexapoda</taxon>
        <taxon>Insecta</taxon>
        <taxon>Pterygota</taxon>
        <taxon>Neoptera</taxon>
        <taxon>Endopterygota</taxon>
        <taxon>Hymenoptera</taxon>
        <taxon>Apocrita</taxon>
        <taxon>Aculeata</taxon>
        <taxon>Apoidea</taxon>
        <taxon>Anthophila</taxon>
        <taxon>Apidae</taxon>
        <taxon>Xylocopa</taxon>
        <taxon>Xylocopa</taxon>
    </lineage>
</organism>
<feature type="compositionally biased region" description="Basic and acidic residues" evidence="8">
    <location>
        <begin position="228"/>
        <end position="238"/>
    </location>
</feature>
<keyword evidence="4" id="KW-0256">Endoplasmic reticulum</keyword>
<reference evidence="10 11" key="1">
    <citation type="submission" date="2024-08" db="EMBL/GenBank/DDBJ databases">
        <authorList>
            <person name="Will J Nash"/>
            <person name="Angela Man"/>
            <person name="Seanna McTaggart"/>
            <person name="Kendall Baker"/>
            <person name="Tom Barker"/>
            <person name="Leah Catchpole"/>
            <person name="Alex Durrant"/>
            <person name="Karim Gharbi"/>
            <person name="Naomi Irish"/>
            <person name="Gemy Kaithakottil"/>
            <person name="Debby Ku"/>
            <person name="Aaliyah Providence"/>
            <person name="Felix Shaw"/>
            <person name="David Swarbreck"/>
            <person name="Chris Watkins"/>
            <person name="Ann M. McCartney"/>
            <person name="Giulio Formenti"/>
            <person name="Alice Mouton"/>
            <person name="Noel Vella"/>
            <person name="Bjorn M von Reumont"/>
            <person name="Adriana Vella"/>
            <person name="Wilfried Haerty"/>
        </authorList>
    </citation>
    <scope>NUCLEOTIDE SEQUENCE [LARGE SCALE GENOMIC DNA]</scope>
</reference>
<dbReference type="SUPFAM" id="SSF47364">
    <property type="entry name" value="Domain of the SRP/SRP receptor G-proteins"/>
    <property type="match status" value="1"/>
</dbReference>
<accession>A0ABP1NJ10</accession>
<dbReference type="PANTHER" id="PTHR43134:SF1">
    <property type="entry name" value="SIGNAL RECOGNITION PARTICLE RECEPTOR SUBUNIT ALPHA"/>
    <property type="match status" value="1"/>
</dbReference>
<evidence type="ECO:0000256" key="1">
    <source>
        <dbReference type="ARBA" id="ARBA00004397"/>
    </source>
</evidence>
<evidence type="ECO:0000313" key="11">
    <source>
        <dbReference type="Proteomes" id="UP001642520"/>
    </source>
</evidence>
<keyword evidence="6" id="KW-0472">Membrane</keyword>
<dbReference type="Proteomes" id="UP001642520">
    <property type="component" value="Unassembled WGS sequence"/>
</dbReference>
<evidence type="ECO:0000256" key="4">
    <source>
        <dbReference type="ARBA" id="ARBA00022824"/>
    </source>
</evidence>
<evidence type="ECO:0000256" key="8">
    <source>
        <dbReference type="SAM" id="MobiDB-lite"/>
    </source>
</evidence>
<evidence type="ECO:0000256" key="6">
    <source>
        <dbReference type="ARBA" id="ARBA00023136"/>
    </source>
</evidence>
<comment type="caution">
    <text evidence="10">The sequence shown here is derived from an EMBL/GenBank/DDBJ whole genome shotgun (WGS) entry which is preliminary data.</text>
</comment>
<feature type="compositionally biased region" description="Basic and acidic residues" evidence="8">
    <location>
        <begin position="156"/>
        <end position="166"/>
    </location>
</feature>
<dbReference type="EMBL" id="CAXAJV020001290">
    <property type="protein sequence ID" value="CAL7939450.1"/>
    <property type="molecule type" value="Genomic_DNA"/>
</dbReference>
<dbReference type="InterPro" id="IPR042101">
    <property type="entry name" value="SRP54_N_sf"/>
</dbReference>
<feature type="region of interest" description="Disordered" evidence="8">
    <location>
        <begin position="220"/>
        <end position="252"/>
    </location>
</feature>
<keyword evidence="5" id="KW-0342">GTP-binding</keyword>
<evidence type="ECO:0000256" key="7">
    <source>
        <dbReference type="ARBA" id="ARBA00023170"/>
    </source>
</evidence>
<dbReference type="SUPFAM" id="SSF52540">
    <property type="entry name" value="P-loop containing nucleoside triphosphate hydrolases"/>
    <property type="match status" value="1"/>
</dbReference>
<evidence type="ECO:0000259" key="9">
    <source>
        <dbReference type="PROSITE" id="PS00300"/>
    </source>
</evidence>
<sequence length="632" mass="71348">MYLTCTKIKLHDHAKGGIVLWCFQSTSQIFAPSVNALIRSVILQERTGNHTFEYDSLRLQYKLDNEFELVFVVAYQKILQLSYVDKFLNDIHLEFRDRFKNELEESKWFHNFDFQTNYEHVLAKAEQWAWTQAKIPKQMRTFDKSHKSKKTVASMIERKDDKDNKKQGKRKKGVNTGRDDQMKVQEVPEQDLSNNQVNHNGEIDEEVLIANRMKLVQKLSSQKKKFDKPKNQKPEKAGKKPRVWELGGTTKDLANLERTKDKPEDNGDYVAADKTLIGQMEGSIRDIEIESDSEDQSDEEIDSSTPQVQKKTNSMFSMFKSLVGNKCLKHENMAPVLDKLKDHLITKNVAAEIAQKLCDSVGAKLEGKVLGTFDSVASTIKATLTDALVQILSPKRRVDILRDAMEAKKNNRPYVMTFCGVNGVGKSTNLAKICFWLIENNFRVLIAACDTFRAGAVEQLRTHMRHLNALHPPEKHGNQSMVQLYEKGYGKDAAGIAMEAIRFAKDSKIDVVLVDTAGRMQDNEPLMRALAKLIKVNEPDLVLFVGEALVGNEAVDQLVKFNQALADHSQSTNPHIIDGIVLTKFDTIDDKVGAAISMTYITGQPIVFVGTGQTYTDLKSLNAKAVVHALMK</sequence>
<feature type="domain" description="SRP54-type proteins GTP-binding" evidence="9">
    <location>
        <begin position="605"/>
        <end position="618"/>
    </location>
</feature>
<comment type="subcellular location">
    <subcellularLocation>
        <location evidence="1">Endoplasmic reticulum membrane</location>
        <topology evidence="1">Peripheral membrane protein</topology>
        <orientation evidence="1">Cytoplasmic side</orientation>
    </subcellularLocation>
</comment>
<dbReference type="InterPro" id="IPR000897">
    <property type="entry name" value="SRP54_GTPase_dom"/>
</dbReference>
<name>A0ABP1NJ10_XYLVO</name>
<dbReference type="CDD" id="cd14826">
    <property type="entry name" value="SR_alpha_SRX"/>
    <property type="match status" value="1"/>
</dbReference>
<dbReference type="Gene3D" id="1.20.120.140">
    <property type="entry name" value="Signal recognition particle SRP54, nucleotide-binding domain"/>
    <property type="match status" value="1"/>
</dbReference>
<dbReference type="PROSITE" id="PS00300">
    <property type="entry name" value="SRP54"/>
    <property type="match status" value="1"/>
</dbReference>
<dbReference type="Gene3D" id="3.30.450.60">
    <property type="match status" value="1"/>
</dbReference>
<evidence type="ECO:0000256" key="5">
    <source>
        <dbReference type="ARBA" id="ARBA00023134"/>
    </source>
</evidence>
<gene>
    <name evidence="10" type="ORF">XYLVIOL_LOCUS3895</name>
</gene>
<keyword evidence="7" id="KW-0675">Receptor</keyword>
<dbReference type="SMART" id="SM00962">
    <property type="entry name" value="SRP54"/>
    <property type="match status" value="1"/>
</dbReference>
<feature type="region of interest" description="Disordered" evidence="8">
    <location>
        <begin position="290"/>
        <end position="310"/>
    </location>
</feature>
<dbReference type="Pfam" id="PF02881">
    <property type="entry name" value="SRP54_N"/>
    <property type="match status" value="1"/>
</dbReference>
<dbReference type="InterPro" id="IPR036225">
    <property type="entry name" value="SRP/SRP_N"/>
</dbReference>
<comment type="similarity">
    <text evidence="2">Belongs to the GTP-binding SRP family.</text>
</comment>
<dbReference type="SMART" id="SM00963">
    <property type="entry name" value="SRP54_N"/>
    <property type="match status" value="1"/>
</dbReference>
<dbReference type="InterPro" id="IPR027417">
    <property type="entry name" value="P-loop_NTPase"/>
</dbReference>
<dbReference type="InterPro" id="IPR013822">
    <property type="entry name" value="Signal_recog_particl_SRP54_hlx"/>
</dbReference>
<dbReference type="Pfam" id="PF00448">
    <property type="entry name" value="SRP54"/>
    <property type="match status" value="1"/>
</dbReference>
<keyword evidence="3" id="KW-0547">Nucleotide-binding</keyword>
<dbReference type="InterPro" id="IPR011012">
    <property type="entry name" value="Longin-like_dom_sf"/>
</dbReference>
<dbReference type="PANTHER" id="PTHR43134">
    <property type="entry name" value="SIGNAL RECOGNITION PARTICLE RECEPTOR SUBUNIT ALPHA"/>
    <property type="match status" value="1"/>
</dbReference>
<dbReference type="CDD" id="cd17876">
    <property type="entry name" value="SRalpha_C"/>
    <property type="match status" value="1"/>
</dbReference>
<dbReference type="Pfam" id="PF04086">
    <property type="entry name" value="SRP-alpha_N"/>
    <property type="match status" value="1"/>
</dbReference>
<keyword evidence="11" id="KW-1185">Reference proteome</keyword>
<proteinExistence type="inferred from homology"/>
<feature type="compositionally biased region" description="Acidic residues" evidence="8">
    <location>
        <begin position="290"/>
        <end position="302"/>
    </location>
</feature>
<evidence type="ECO:0000256" key="2">
    <source>
        <dbReference type="ARBA" id="ARBA00008531"/>
    </source>
</evidence>
<dbReference type="Gene3D" id="3.40.50.300">
    <property type="entry name" value="P-loop containing nucleotide triphosphate hydrolases"/>
    <property type="match status" value="1"/>
</dbReference>
<dbReference type="InterPro" id="IPR003593">
    <property type="entry name" value="AAA+_ATPase"/>
</dbReference>
<feature type="region of interest" description="Disordered" evidence="8">
    <location>
        <begin position="140"/>
        <end position="199"/>
    </location>
</feature>
<evidence type="ECO:0000313" key="10">
    <source>
        <dbReference type="EMBL" id="CAL7939450.1"/>
    </source>
</evidence>
<protein>
    <recommendedName>
        <fullName evidence="9">SRP54-type proteins GTP-binding domain-containing protein</fullName>
    </recommendedName>
</protein>
<dbReference type="InterPro" id="IPR007222">
    <property type="entry name" value="Sig_recog_particle_rcpt_asu_N"/>
</dbReference>